<comment type="caution">
    <text evidence="1">The sequence shown here is derived from an EMBL/GenBank/DDBJ whole genome shotgun (WGS) entry which is preliminary data.</text>
</comment>
<dbReference type="RefSeq" id="WP_082218610.1">
    <property type="nucleotide sequence ID" value="NZ_CP015749.1"/>
</dbReference>
<dbReference type="InterPro" id="IPR010862">
    <property type="entry name" value="DUF1493"/>
</dbReference>
<gene>
    <name evidence="1" type="ORF">C5E00_02335</name>
</gene>
<protein>
    <submittedName>
        <fullName evidence="1">DUF1493 domain-containing protein</fullName>
    </submittedName>
</protein>
<dbReference type="Pfam" id="PF07377">
    <property type="entry name" value="DUF1493"/>
    <property type="match status" value="1"/>
</dbReference>
<dbReference type="Proteomes" id="UP000269665">
    <property type="component" value="Unassembled WGS sequence"/>
</dbReference>
<dbReference type="AlphaFoldDB" id="A0A8B3F6X9"/>
<dbReference type="EMBL" id="PSZG01000001">
    <property type="protein sequence ID" value="RKO75701.1"/>
    <property type="molecule type" value="Genomic_DNA"/>
</dbReference>
<accession>A0A8B3F6X9</accession>
<evidence type="ECO:0000313" key="1">
    <source>
        <dbReference type="EMBL" id="RKO75701.1"/>
    </source>
</evidence>
<name>A0A8B3F6X9_PECPM</name>
<dbReference type="GeneID" id="45849845"/>
<sequence>MVNQGQDVEKEVFKLVETYNGRSLFSRKRFELRHDTDLNEDFRMAPEDAYELMESYVDKFDINPKTIHFERYFPESFSDPHDPLTIQLLIDSANAGRWLGK</sequence>
<reference evidence="1 2" key="1">
    <citation type="journal article" date="2018" name="BMC Genomics">
        <title>High genomic variability in the plant pathogenic bacterium Pectobacterium parmentieri deciphered from de novo assembled complete genomes.</title>
        <authorList>
            <person name="Zoledowska S."/>
            <person name="Motyka-Pomagruk A."/>
            <person name="Sledz W."/>
            <person name="Mengoni A."/>
            <person name="Lojkowska E."/>
        </authorList>
    </citation>
    <scope>NUCLEOTIDE SEQUENCE [LARGE SCALE GENOMIC DNA]</scope>
    <source>
        <strain evidence="1 2">IFB5626</strain>
    </source>
</reference>
<organism evidence="1 2">
    <name type="scientific">Pectobacterium parmentieri</name>
    <dbReference type="NCBI Taxonomy" id="1905730"/>
    <lineage>
        <taxon>Bacteria</taxon>
        <taxon>Pseudomonadati</taxon>
        <taxon>Pseudomonadota</taxon>
        <taxon>Gammaproteobacteria</taxon>
        <taxon>Enterobacterales</taxon>
        <taxon>Pectobacteriaceae</taxon>
        <taxon>Pectobacterium</taxon>
    </lineage>
</organism>
<proteinExistence type="predicted"/>
<evidence type="ECO:0000313" key="2">
    <source>
        <dbReference type="Proteomes" id="UP000269665"/>
    </source>
</evidence>